<evidence type="ECO:0000313" key="1">
    <source>
        <dbReference type="EMBL" id="OMJ27060.1"/>
    </source>
</evidence>
<sequence length="177" mass="19518">MGTISPELLGIAEKIWTQFLKTNNRSQVAYVPSVLNLTDTFEKSDCSNRRVSVSGDIRHTELNASTTSCESICLSEEQDGSAILMLVHRQPRAGTEFTIVQMYIIKKFLCIQSLKYDGSSREEDAQEADNDDFSEAKVEIRQIVPGSDSPLCISALTAESSNGSARSKNRKFSSLGK</sequence>
<comment type="caution">
    <text evidence="1">The sequence shown here is derived from an EMBL/GenBank/DDBJ whole genome shotgun (WGS) entry which is preliminary data.</text>
</comment>
<dbReference type="Proteomes" id="UP000187429">
    <property type="component" value="Unassembled WGS sequence"/>
</dbReference>
<evidence type="ECO:0000313" key="2">
    <source>
        <dbReference type="Proteomes" id="UP000187429"/>
    </source>
</evidence>
<keyword evidence="2" id="KW-1185">Reference proteome</keyword>
<reference evidence="2" key="1">
    <citation type="submission" date="2017-01" db="EMBL/GenBank/DDBJ databases">
        <authorList>
            <person name="Wang Y."/>
            <person name="White M."/>
            <person name="Kvist S."/>
            <person name="Moncalvo J.-M."/>
        </authorList>
    </citation>
    <scope>NUCLEOTIDE SEQUENCE [LARGE SCALE GENOMIC DNA]</scope>
    <source>
        <strain evidence="2">ID-206-W2</strain>
    </source>
</reference>
<accession>A0A1R1YJK7</accession>
<protein>
    <submittedName>
        <fullName evidence="1">Uncharacterized protein</fullName>
    </submittedName>
</protein>
<proteinExistence type="predicted"/>
<organism evidence="1 2">
    <name type="scientific">Smittium culicis</name>
    <dbReference type="NCBI Taxonomy" id="133412"/>
    <lineage>
        <taxon>Eukaryota</taxon>
        <taxon>Fungi</taxon>
        <taxon>Fungi incertae sedis</taxon>
        <taxon>Zoopagomycota</taxon>
        <taxon>Kickxellomycotina</taxon>
        <taxon>Harpellomycetes</taxon>
        <taxon>Harpellales</taxon>
        <taxon>Legeriomycetaceae</taxon>
        <taxon>Smittium</taxon>
    </lineage>
</organism>
<dbReference type="AlphaFoldDB" id="A0A1R1YJK7"/>
<dbReference type="EMBL" id="LSSM01001202">
    <property type="protein sequence ID" value="OMJ27060.1"/>
    <property type="molecule type" value="Genomic_DNA"/>
</dbReference>
<name>A0A1R1YJK7_9FUNG</name>
<gene>
    <name evidence="1" type="ORF">AYI69_g3517</name>
</gene>